<dbReference type="AlphaFoldDB" id="A0A0N4XY91"/>
<evidence type="ECO:0000313" key="3">
    <source>
        <dbReference type="Proteomes" id="UP000271162"/>
    </source>
</evidence>
<feature type="transmembrane region" description="Helical" evidence="1">
    <location>
        <begin position="32"/>
        <end position="50"/>
    </location>
</feature>
<reference evidence="4" key="1">
    <citation type="submission" date="2017-02" db="UniProtKB">
        <authorList>
            <consortium name="WormBaseParasite"/>
        </authorList>
    </citation>
    <scope>IDENTIFICATION</scope>
</reference>
<keyword evidence="1" id="KW-0812">Transmembrane</keyword>
<evidence type="ECO:0000256" key="1">
    <source>
        <dbReference type="SAM" id="Phobius"/>
    </source>
</evidence>
<dbReference type="Proteomes" id="UP000271162">
    <property type="component" value="Unassembled WGS sequence"/>
</dbReference>
<dbReference type="STRING" id="27835.A0A0N4XY91"/>
<keyword evidence="1" id="KW-0472">Membrane</keyword>
<keyword evidence="3" id="KW-1185">Reference proteome</keyword>
<reference evidence="2 3" key="2">
    <citation type="submission" date="2018-11" db="EMBL/GenBank/DDBJ databases">
        <authorList>
            <consortium name="Pathogen Informatics"/>
        </authorList>
    </citation>
    <scope>NUCLEOTIDE SEQUENCE [LARGE SCALE GENOMIC DNA]</scope>
</reference>
<evidence type="ECO:0000313" key="4">
    <source>
        <dbReference type="WBParaSite" id="NBR_0000803301-mRNA-1"/>
    </source>
</evidence>
<evidence type="ECO:0000313" key="2">
    <source>
        <dbReference type="EMBL" id="VDL71623.1"/>
    </source>
</evidence>
<name>A0A0N4XY91_NIPBR</name>
<accession>A0A0N4XY91</accession>
<organism evidence="4">
    <name type="scientific">Nippostrongylus brasiliensis</name>
    <name type="common">Rat hookworm</name>
    <dbReference type="NCBI Taxonomy" id="27835"/>
    <lineage>
        <taxon>Eukaryota</taxon>
        <taxon>Metazoa</taxon>
        <taxon>Ecdysozoa</taxon>
        <taxon>Nematoda</taxon>
        <taxon>Chromadorea</taxon>
        <taxon>Rhabditida</taxon>
        <taxon>Rhabditina</taxon>
        <taxon>Rhabditomorpha</taxon>
        <taxon>Strongyloidea</taxon>
        <taxon>Heligmosomidae</taxon>
        <taxon>Nippostrongylus</taxon>
    </lineage>
</organism>
<proteinExistence type="predicted"/>
<sequence>MQRALGRTLSAAQKLRRRLFKTFNSSTTKCEWVFRIAVVFLCILCGVAWYHRTINMWALKNLGDTFLTKDIGSRQIVLGVFERQKNEQNIKGRYAVIHFLADGRMEHPLYCFSKQPDNIYLVSHAIVQRIHRGKRASSDICSWAGHIAECELEPHTFKDFL</sequence>
<gene>
    <name evidence="2" type="ORF">NBR_LOCUS8034</name>
</gene>
<dbReference type="EMBL" id="UYSL01019954">
    <property type="protein sequence ID" value="VDL71623.1"/>
    <property type="molecule type" value="Genomic_DNA"/>
</dbReference>
<protein>
    <submittedName>
        <fullName evidence="4">DUF3192 domain-containing protein</fullName>
    </submittedName>
</protein>
<dbReference type="WBParaSite" id="NBR_0000803301-mRNA-1">
    <property type="protein sequence ID" value="NBR_0000803301-mRNA-1"/>
    <property type="gene ID" value="NBR_0000803301"/>
</dbReference>
<keyword evidence="1" id="KW-1133">Transmembrane helix</keyword>